<evidence type="ECO:0000256" key="1">
    <source>
        <dbReference type="ARBA" id="ARBA00004479"/>
    </source>
</evidence>
<keyword evidence="6" id="KW-0732">Signal</keyword>
<dbReference type="PROSITE" id="PS51450">
    <property type="entry name" value="LRR"/>
    <property type="match status" value="2"/>
</dbReference>
<dbReference type="SUPFAM" id="SSF52200">
    <property type="entry name" value="Toll/Interleukin receptor TIR domain"/>
    <property type="match status" value="1"/>
</dbReference>
<name>A0AAJ7X8W7_PETMA</name>
<dbReference type="GO" id="GO:0005886">
    <property type="term" value="C:plasma membrane"/>
    <property type="evidence" value="ECO:0007669"/>
    <property type="project" value="TreeGrafter"/>
</dbReference>
<evidence type="ECO:0000256" key="12">
    <source>
        <dbReference type="ARBA" id="ARBA00023180"/>
    </source>
</evidence>
<keyword evidence="8" id="KW-0391">Immunity</keyword>
<sequence>MQQGCVKITLIFPSAAQRLSSFAQGLKHRWWCCGNTTTSLSQPPPSTPPSSSSSKLSFTSPSTFKFRLEVVVAIRRRRCCLYKISRGAFGMAGWLGMFIAAAVLLCLMHPGPWVRGEAFHQCSVVGDVADCSRRGLTAVPARLPPSIAQLDLSHNRIESLSANDFSHVPLLRVLNLAFNCIRDIHPGALAHTALLQHLDLYHNELLEIPAEAVGNLRLLQVLNISMNNYTSFSLGGAFANLHSLRSLTIGTTRTDVLNTSDFMALQNVSVTHLNVHTGSPLIKFEPGVLAPFKMLQSFRMNFTVDDDPVIFSKVLLDLNKTKVSEFQTDRVLLNPVKNTSIDLFYGLEKCSLLRNFTLVAANLTDHEITSLLKNIYLSQITSVEITNSSYTDKNVVVFFNVENVTKLSPLEKVTINQIFHLNMTYPKFAINFTLFPSFSKLKISHTGMNKVECFFMKLKFITWLDFSSNLLDEEGLWWTNCKYTIILPRATELYISNNKFTDLQIISSMVSLMPSIKLLDVGYNYITDIDDCSWPPTLETLILRNNDISKDSRICTSPQLKVLDLSYTRMESVPYYILDDAKSLRELYLTGNNIHYIQPEIQSSSLQVLHINYNTLGIITKGTFQLLPKIRALKLGNNLFYCMCDLYWFRQTFDKSLLVDWPKDYVCSYPENLAEKTMDCFNPSIVSCDKRITIGLSVVITAMVVALVLGLGYYCDALWYIKMGWIWVGAKRRGYNRVTSGEAPPFEYNAFISYSHMDSDWVEGTLVPKLERSGSNLKLCMHERDFTPGEWVVDNIIRCIEGSSKTLFVLSTNFVKSEWCHYELYFAQHRMLEQRQDSLVLVLLESLPKSSLPNKFCRLRRLLNRKTYLEWPAEESKRAIFWASLQAILQTTSNPTNPVT</sequence>
<protein>
    <submittedName>
        <fullName evidence="18">Toll-like receptor 2 isoform X1</fullName>
    </submittedName>
</protein>
<dbReference type="PANTHER" id="PTHR24365">
    <property type="entry name" value="TOLL-LIKE RECEPTOR"/>
    <property type="match status" value="1"/>
</dbReference>
<dbReference type="Pfam" id="PF13855">
    <property type="entry name" value="LRR_8"/>
    <property type="match status" value="2"/>
</dbReference>
<dbReference type="AlphaFoldDB" id="A0AAJ7X8W7"/>
<dbReference type="InterPro" id="IPR000157">
    <property type="entry name" value="TIR_dom"/>
</dbReference>
<dbReference type="Proteomes" id="UP001318040">
    <property type="component" value="Chromosome 42"/>
</dbReference>
<dbReference type="SMART" id="SM00255">
    <property type="entry name" value="TIR"/>
    <property type="match status" value="1"/>
</dbReference>
<keyword evidence="10 15" id="KW-0472">Membrane</keyword>
<accession>A0AAJ7X8W7</accession>
<dbReference type="KEGG" id="pmrn:116951226"/>
<dbReference type="PANTHER" id="PTHR24365:SF539">
    <property type="entry name" value="TOLL-LIKE RECEPTOR 1"/>
    <property type="match status" value="1"/>
</dbReference>
<evidence type="ECO:0000256" key="15">
    <source>
        <dbReference type="SAM" id="Phobius"/>
    </source>
</evidence>
<dbReference type="InterPro" id="IPR001611">
    <property type="entry name" value="Leu-rich_rpt"/>
</dbReference>
<comment type="subcellular location">
    <subcellularLocation>
        <location evidence="1">Membrane</location>
        <topology evidence="1">Single-pass type I membrane protein</topology>
    </subcellularLocation>
</comment>
<dbReference type="RefSeq" id="XP_032825606.1">
    <property type="nucleotide sequence ID" value="XM_032969715.1"/>
</dbReference>
<evidence type="ECO:0000256" key="6">
    <source>
        <dbReference type="ARBA" id="ARBA00022729"/>
    </source>
</evidence>
<evidence type="ECO:0000256" key="4">
    <source>
        <dbReference type="ARBA" id="ARBA00022614"/>
    </source>
</evidence>
<dbReference type="Gene3D" id="3.40.50.10140">
    <property type="entry name" value="Toll/interleukin-1 receptor homology (TIR) domain"/>
    <property type="match status" value="1"/>
</dbReference>
<evidence type="ECO:0000256" key="3">
    <source>
        <dbReference type="ARBA" id="ARBA00022588"/>
    </source>
</evidence>
<dbReference type="GO" id="GO:0038023">
    <property type="term" value="F:signaling receptor activity"/>
    <property type="evidence" value="ECO:0007669"/>
    <property type="project" value="TreeGrafter"/>
</dbReference>
<keyword evidence="17" id="KW-1185">Reference proteome</keyword>
<dbReference type="GO" id="GO:0006954">
    <property type="term" value="P:inflammatory response"/>
    <property type="evidence" value="ECO:0007669"/>
    <property type="project" value="UniProtKB-KW"/>
</dbReference>
<dbReference type="SUPFAM" id="SSF52058">
    <property type="entry name" value="L domain-like"/>
    <property type="match status" value="1"/>
</dbReference>
<evidence type="ECO:0000256" key="10">
    <source>
        <dbReference type="ARBA" id="ARBA00023136"/>
    </source>
</evidence>
<keyword evidence="5 15" id="KW-0812">Transmembrane</keyword>
<gene>
    <name evidence="18" type="primary">LOC116951226</name>
</gene>
<dbReference type="FunFam" id="3.40.50.10140:FF:000001">
    <property type="entry name" value="Toll-like receptor 2"/>
    <property type="match status" value="1"/>
</dbReference>
<evidence type="ECO:0000256" key="9">
    <source>
        <dbReference type="ARBA" id="ARBA00022989"/>
    </source>
</evidence>
<keyword evidence="12" id="KW-0325">Glycoprotein</keyword>
<evidence type="ECO:0000256" key="8">
    <source>
        <dbReference type="ARBA" id="ARBA00022859"/>
    </source>
</evidence>
<evidence type="ECO:0000259" key="16">
    <source>
        <dbReference type="PROSITE" id="PS50104"/>
    </source>
</evidence>
<dbReference type="PRINTS" id="PR01537">
    <property type="entry name" value="INTRLKN1R1F"/>
</dbReference>
<dbReference type="Gene3D" id="3.80.10.10">
    <property type="entry name" value="Ribonuclease Inhibitor"/>
    <property type="match status" value="1"/>
</dbReference>
<feature type="transmembrane region" description="Helical" evidence="15">
    <location>
        <begin position="84"/>
        <end position="105"/>
    </location>
</feature>
<evidence type="ECO:0000256" key="13">
    <source>
        <dbReference type="ARBA" id="ARBA00023198"/>
    </source>
</evidence>
<reference evidence="18" key="1">
    <citation type="submission" date="2025-08" db="UniProtKB">
        <authorList>
            <consortium name="RefSeq"/>
        </authorList>
    </citation>
    <scope>IDENTIFICATION</scope>
    <source>
        <tissue evidence="18">Sperm</tissue>
    </source>
</reference>
<dbReference type="GO" id="GO:0002224">
    <property type="term" value="P:toll-like receptor signaling pathway"/>
    <property type="evidence" value="ECO:0007669"/>
    <property type="project" value="TreeGrafter"/>
</dbReference>
<evidence type="ECO:0000256" key="5">
    <source>
        <dbReference type="ARBA" id="ARBA00022692"/>
    </source>
</evidence>
<dbReference type="GO" id="GO:0045087">
    <property type="term" value="P:innate immune response"/>
    <property type="evidence" value="ECO:0007669"/>
    <property type="project" value="UniProtKB-KW"/>
</dbReference>
<keyword evidence="13" id="KW-0395">Inflammatory response</keyword>
<evidence type="ECO:0000256" key="14">
    <source>
        <dbReference type="SAM" id="MobiDB-lite"/>
    </source>
</evidence>
<keyword evidence="11" id="KW-0675">Receptor</keyword>
<dbReference type="SMART" id="SM00369">
    <property type="entry name" value="LRR_TYP"/>
    <property type="match status" value="8"/>
</dbReference>
<keyword evidence="4" id="KW-0433">Leucine-rich repeat</keyword>
<evidence type="ECO:0000313" key="18">
    <source>
        <dbReference type="RefSeq" id="XP_032825606.1"/>
    </source>
</evidence>
<feature type="compositionally biased region" description="Low complexity" evidence="14">
    <location>
        <begin position="49"/>
        <end position="59"/>
    </location>
</feature>
<dbReference type="InterPro" id="IPR032675">
    <property type="entry name" value="LRR_dom_sf"/>
</dbReference>
<evidence type="ECO:0000313" key="17">
    <source>
        <dbReference type="Proteomes" id="UP001318040"/>
    </source>
</evidence>
<feature type="domain" description="TIR" evidence="16">
    <location>
        <begin position="746"/>
        <end position="889"/>
    </location>
</feature>
<keyword evidence="3" id="KW-0399">Innate immunity</keyword>
<dbReference type="Pfam" id="PF01582">
    <property type="entry name" value="TIR"/>
    <property type="match status" value="1"/>
</dbReference>
<keyword evidence="9 15" id="KW-1133">Transmembrane helix</keyword>
<dbReference type="PROSITE" id="PS50104">
    <property type="entry name" value="TIR"/>
    <property type="match status" value="1"/>
</dbReference>
<evidence type="ECO:0000256" key="2">
    <source>
        <dbReference type="ARBA" id="ARBA00009634"/>
    </source>
</evidence>
<dbReference type="InterPro" id="IPR003591">
    <property type="entry name" value="Leu-rich_rpt_typical-subtyp"/>
</dbReference>
<organism evidence="17 18">
    <name type="scientific">Petromyzon marinus</name>
    <name type="common">Sea lamprey</name>
    <dbReference type="NCBI Taxonomy" id="7757"/>
    <lineage>
        <taxon>Eukaryota</taxon>
        <taxon>Metazoa</taxon>
        <taxon>Chordata</taxon>
        <taxon>Craniata</taxon>
        <taxon>Vertebrata</taxon>
        <taxon>Cyclostomata</taxon>
        <taxon>Hyperoartia</taxon>
        <taxon>Petromyzontiformes</taxon>
        <taxon>Petromyzontidae</taxon>
        <taxon>Petromyzon</taxon>
    </lineage>
</organism>
<keyword evidence="7" id="KW-0677">Repeat</keyword>
<dbReference type="InterPro" id="IPR035897">
    <property type="entry name" value="Toll_tir_struct_dom_sf"/>
</dbReference>
<evidence type="ECO:0000256" key="7">
    <source>
        <dbReference type="ARBA" id="ARBA00022737"/>
    </source>
</evidence>
<evidence type="ECO:0000256" key="11">
    <source>
        <dbReference type="ARBA" id="ARBA00023170"/>
    </source>
</evidence>
<comment type="similarity">
    <text evidence="2">Belongs to the Toll-like receptor family.</text>
</comment>
<feature type="transmembrane region" description="Helical" evidence="15">
    <location>
        <begin position="692"/>
        <end position="714"/>
    </location>
</feature>
<proteinExistence type="inferred from homology"/>
<feature type="region of interest" description="Disordered" evidence="14">
    <location>
        <begin position="38"/>
        <end position="59"/>
    </location>
</feature>